<reference evidence="4 5" key="1">
    <citation type="journal article" date="2015" name="Int. J. Syst. Evol. Microbiol.">
        <title>Winogradskyella litoriviva sp. nov., isolated from coastal seawater.</title>
        <authorList>
            <person name="Nedashkovskaya O.I."/>
            <person name="Kukhlevskiy A.D."/>
            <person name="Zhukova N.V."/>
            <person name="Kim S.J."/>
            <person name="Rhee S.K."/>
            <person name="Mikhailov V.V."/>
        </authorList>
    </citation>
    <scope>NUCLEOTIDE SEQUENCE [LARGE SCALE GENOMIC DNA]</scope>
    <source>
        <strain evidence="4 5">KMM6491</strain>
    </source>
</reference>
<dbReference type="Proteomes" id="UP000805085">
    <property type="component" value="Unassembled WGS sequence"/>
</dbReference>
<dbReference type="InterPro" id="IPR029058">
    <property type="entry name" value="AB_hydrolase_fold"/>
</dbReference>
<name>A0ABX2E5X8_9FLAO</name>
<dbReference type="SUPFAM" id="SSF53474">
    <property type="entry name" value="alpha/beta-Hydrolases"/>
    <property type="match status" value="1"/>
</dbReference>
<evidence type="ECO:0000256" key="2">
    <source>
        <dbReference type="SAM" id="SignalP"/>
    </source>
</evidence>
<protein>
    <submittedName>
        <fullName evidence="4">CocE/NonD family hydrolase</fullName>
    </submittedName>
</protein>
<dbReference type="EMBL" id="JABRWQ010000004">
    <property type="protein sequence ID" value="NRD23790.1"/>
    <property type="molecule type" value="Genomic_DNA"/>
</dbReference>
<comment type="caution">
    <text evidence="4">The sequence shown here is derived from an EMBL/GenBank/DDBJ whole genome shotgun (WGS) entry which is preliminary data.</text>
</comment>
<dbReference type="Pfam" id="PF02129">
    <property type="entry name" value="Peptidase_S15"/>
    <property type="match status" value="1"/>
</dbReference>
<dbReference type="Pfam" id="PF08530">
    <property type="entry name" value="PepX_C"/>
    <property type="match status" value="1"/>
</dbReference>
<feature type="signal peptide" evidence="2">
    <location>
        <begin position="1"/>
        <end position="24"/>
    </location>
</feature>
<keyword evidence="1 4" id="KW-0378">Hydrolase</keyword>
<dbReference type="GO" id="GO:0016787">
    <property type="term" value="F:hydrolase activity"/>
    <property type="evidence" value="ECO:0007669"/>
    <property type="project" value="UniProtKB-KW"/>
</dbReference>
<accession>A0ABX2E5X8</accession>
<gene>
    <name evidence="4" type="ORF">HNV10_11085</name>
</gene>
<dbReference type="Gene3D" id="2.60.120.260">
    <property type="entry name" value="Galactose-binding domain-like"/>
    <property type="match status" value="1"/>
</dbReference>
<evidence type="ECO:0000313" key="4">
    <source>
        <dbReference type="EMBL" id="NRD23790.1"/>
    </source>
</evidence>
<feature type="chain" id="PRO_5047229929" evidence="2">
    <location>
        <begin position="25"/>
        <end position="637"/>
    </location>
</feature>
<dbReference type="InterPro" id="IPR005674">
    <property type="entry name" value="CocE/Ser_esterase"/>
</dbReference>
<dbReference type="NCBIfam" id="TIGR00976">
    <property type="entry name" value="CocE_NonD"/>
    <property type="match status" value="1"/>
</dbReference>
<dbReference type="Gene3D" id="1.10.3020.10">
    <property type="entry name" value="alpha-amino acid ester hydrolase ( Helical cap domain)"/>
    <property type="match status" value="1"/>
</dbReference>
<keyword evidence="5" id="KW-1185">Reference proteome</keyword>
<dbReference type="SUPFAM" id="SSF49785">
    <property type="entry name" value="Galactose-binding domain-like"/>
    <property type="match status" value="1"/>
</dbReference>
<dbReference type="RefSeq" id="WP_173301418.1">
    <property type="nucleotide sequence ID" value="NZ_JABRWQ010000004.1"/>
</dbReference>
<dbReference type="Gene3D" id="3.40.50.1820">
    <property type="entry name" value="alpha/beta hydrolase"/>
    <property type="match status" value="1"/>
</dbReference>
<dbReference type="SMART" id="SM00939">
    <property type="entry name" value="PepX_C"/>
    <property type="match status" value="1"/>
</dbReference>
<proteinExistence type="predicted"/>
<evidence type="ECO:0000259" key="3">
    <source>
        <dbReference type="SMART" id="SM00939"/>
    </source>
</evidence>
<evidence type="ECO:0000313" key="5">
    <source>
        <dbReference type="Proteomes" id="UP000805085"/>
    </source>
</evidence>
<evidence type="ECO:0000256" key="1">
    <source>
        <dbReference type="ARBA" id="ARBA00022801"/>
    </source>
</evidence>
<sequence length="637" mass="73711">MILKRISLLLIVFVIIISCTPAQEALNKAAREIRGDVNKPQTVSSVYNVKDYYTKQEVMIEMRDGIKLHTTIYAPKDTTKTYPILMMRTPYSCRPYGVNEFKSKIGPNKYLMEEGNIMVYQDVRGRWNSEGVYDNMRAYIPNKTGTQVDEASDTYDTIEWLIKNTANNNGKVGTYGISYPGFYATYSLLDAHPALKAVSPQACIGDFFFDDFIHNGAFLLSYWRATSVFGYMKETPTTESWYTFPDIGTEDQHQFFLDHMPLRKLNKFYGEDNVFMEQLKTHVTYDAFWKSRGIIQHLKDIKPATMIVGGLFDAEDLYGPFNTYKSIENNSDNYNTVVFGPWSHGDWARNKERQVVGNIHFGDSISDYFQKNIETKFFNHYLKGEANGKTDLLEAQMFNTGTKQWETFKSWPPENVYKESYYMQPYERLTKQPNKMYASSDFLSDPKKPVPYTEDIKVGFTPRKFMTDDQRFASRRPDVLTFETEILENDITLAGDILAKLNVSTTGTAADWIVKVIDVFPADTENTEDVQDHLKLSNYHMMVRSEVLRGRFRNSMSKPEPFVPNEKTAVNLKLQDVFHTFKKGHKIQVQVQSTFFPYIDANPQTYVDNIFEAKESDFQKQTHKVYNDSSIEFTLLK</sequence>
<dbReference type="PROSITE" id="PS51257">
    <property type="entry name" value="PROKAR_LIPOPROTEIN"/>
    <property type="match status" value="1"/>
</dbReference>
<organism evidence="4 5">
    <name type="scientific">Winogradskyella litoriviva</name>
    <dbReference type="NCBI Taxonomy" id="1220182"/>
    <lineage>
        <taxon>Bacteria</taxon>
        <taxon>Pseudomonadati</taxon>
        <taxon>Bacteroidota</taxon>
        <taxon>Flavobacteriia</taxon>
        <taxon>Flavobacteriales</taxon>
        <taxon>Flavobacteriaceae</taxon>
        <taxon>Winogradskyella</taxon>
    </lineage>
</organism>
<dbReference type="InterPro" id="IPR013736">
    <property type="entry name" value="Xaa-Pro_dipept_C"/>
</dbReference>
<keyword evidence="2" id="KW-0732">Signal</keyword>
<feature type="domain" description="Xaa-Pro dipeptidyl-peptidase C-terminal" evidence="3">
    <location>
        <begin position="375"/>
        <end position="632"/>
    </location>
</feature>
<dbReference type="InterPro" id="IPR000383">
    <property type="entry name" value="Xaa-Pro-like_dom"/>
</dbReference>
<dbReference type="InterPro" id="IPR008979">
    <property type="entry name" value="Galactose-bd-like_sf"/>
</dbReference>